<keyword evidence="2" id="KW-1185">Reference proteome</keyword>
<evidence type="ECO:0000313" key="2">
    <source>
        <dbReference type="Proteomes" id="UP001154015"/>
    </source>
</evidence>
<evidence type="ECO:0000313" key="1">
    <source>
        <dbReference type="EMBL" id="CAH9413299.1"/>
    </source>
</evidence>
<reference evidence="1" key="1">
    <citation type="submission" date="2022-03" db="EMBL/GenBank/DDBJ databases">
        <authorList>
            <person name="Leyn A S."/>
        </authorList>
    </citation>
    <scope>NUCLEOTIDE SEQUENCE</scope>
    <source>
        <strain evidence="1">Streptomyces globisporus 4-3</strain>
    </source>
</reference>
<proteinExistence type="predicted"/>
<gene>
    <name evidence="1" type="ORF">SGL43_00297</name>
</gene>
<evidence type="ECO:0008006" key="3">
    <source>
        <dbReference type="Google" id="ProtNLM"/>
    </source>
</evidence>
<dbReference type="EMBL" id="CAKXYP010000001">
    <property type="protein sequence ID" value="CAH9413299.1"/>
    <property type="molecule type" value="Genomic_DNA"/>
</dbReference>
<dbReference type="RefSeq" id="WP_073774794.1">
    <property type="nucleotide sequence ID" value="NZ_CAKXYP010000001.1"/>
</dbReference>
<dbReference type="Proteomes" id="UP001154015">
    <property type="component" value="Unassembled WGS sequence"/>
</dbReference>
<sequence>MRAPRVPLPDMARADAGVSVLYRWVTAPKDQLTLADSSLETWANTPWPAGLIAVHVLVSTNGDTVLTYEQWAGARELTTFQDHDRDTVTKEITTSVPAVEEFDPLVCTPHRRTAAHPVSARAECLVISTYGFESLGAARAWSRVRASAEERRAGPTPGLLARHFLIGSGAGGGGVRLLDYAEWTGAHAHAEFLENGYERRCGTPRAGIIPGPARRCRPYGVLTAPLPGRTRARTW</sequence>
<organism evidence="1 2">
    <name type="scientific">Streptomyces globisporus</name>
    <dbReference type="NCBI Taxonomy" id="1908"/>
    <lineage>
        <taxon>Bacteria</taxon>
        <taxon>Bacillati</taxon>
        <taxon>Actinomycetota</taxon>
        <taxon>Actinomycetes</taxon>
        <taxon>Kitasatosporales</taxon>
        <taxon>Streptomycetaceae</taxon>
        <taxon>Streptomyces</taxon>
    </lineage>
</organism>
<name>A0ABN8UVA5_STRGL</name>
<accession>A0ABN8UVA5</accession>
<comment type="caution">
    <text evidence="1">The sequence shown here is derived from an EMBL/GenBank/DDBJ whole genome shotgun (WGS) entry which is preliminary data.</text>
</comment>
<dbReference type="Gene3D" id="3.30.70.100">
    <property type="match status" value="2"/>
</dbReference>
<protein>
    <recommendedName>
        <fullName evidence="3">ABM domain-containing protein</fullName>
    </recommendedName>
</protein>